<keyword evidence="3" id="KW-0812">Transmembrane</keyword>
<dbReference type="GO" id="GO:0016787">
    <property type="term" value="F:hydrolase activity"/>
    <property type="evidence" value="ECO:0007669"/>
    <property type="project" value="UniProtKB-KW"/>
</dbReference>
<dbReference type="CDD" id="cd05828">
    <property type="entry name" value="Sortase_D_1"/>
    <property type="match status" value="1"/>
</dbReference>
<keyword evidence="3" id="KW-0472">Membrane</keyword>
<dbReference type="Gene3D" id="2.40.260.10">
    <property type="entry name" value="Sortase"/>
    <property type="match status" value="1"/>
</dbReference>
<evidence type="ECO:0000256" key="1">
    <source>
        <dbReference type="ARBA" id="ARBA00022801"/>
    </source>
</evidence>
<evidence type="ECO:0000313" key="5">
    <source>
        <dbReference type="Proteomes" id="UP000678228"/>
    </source>
</evidence>
<gene>
    <name evidence="4" type="ORF">J7W16_20670</name>
</gene>
<keyword evidence="1" id="KW-0378">Hydrolase</keyword>
<protein>
    <submittedName>
        <fullName evidence="4">Class D sortase</fullName>
    </submittedName>
</protein>
<feature type="active site" description="Proton donor/acceptor" evidence="2">
    <location>
        <position position="129"/>
    </location>
</feature>
<name>A0A940WYZ6_9BACI</name>
<organism evidence="4 5">
    <name type="scientific">Halalkalibacter suaedae</name>
    <dbReference type="NCBI Taxonomy" id="2822140"/>
    <lineage>
        <taxon>Bacteria</taxon>
        <taxon>Bacillati</taxon>
        <taxon>Bacillota</taxon>
        <taxon>Bacilli</taxon>
        <taxon>Bacillales</taxon>
        <taxon>Bacillaceae</taxon>
        <taxon>Halalkalibacter</taxon>
    </lineage>
</organism>
<dbReference type="InterPro" id="IPR023365">
    <property type="entry name" value="Sortase_dom-sf"/>
</dbReference>
<dbReference type="InterPro" id="IPR053525">
    <property type="entry name" value="Sortase_D"/>
</dbReference>
<keyword evidence="3" id="KW-1133">Transmembrane helix</keyword>
<dbReference type="Proteomes" id="UP000678228">
    <property type="component" value="Unassembled WGS sequence"/>
</dbReference>
<reference evidence="4" key="1">
    <citation type="submission" date="2021-03" db="EMBL/GenBank/DDBJ databases">
        <title>Bacillus suaedae sp. nov., isolated from Suaeda aralocaspica.</title>
        <authorList>
            <person name="Lei R.F.R."/>
        </authorList>
    </citation>
    <scope>NUCLEOTIDE SEQUENCE</scope>
    <source>
        <strain evidence="4">YZJH907-2</strain>
    </source>
</reference>
<sequence>MKLIKDRSRKEKSFLISFLSILLIATGLYIAGSHSYQWVRGYFAVEDIEVEGADDSLRGKSAGNQAVQYPLYESYPETNDQFGTLTIPKLKISIPIFEGTDPDQLAKGIGHFENSVLPGENNNSVLSGHRDTVFRQLGEVGEDDLLIVTTSAGDFTYRVQKVRIVDANDRTVIVPKPQATLTVTTCYPFNFIGNAPERYVLIGELIKMRLSEKSKTQLDLLT</sequence>
<evidence type="ECO:0000256" key="3">
    <source>
        <dbReference type="SAM" id="Phobius"/>
    </source>
</evidence>
<dbReference type="RefSeq" id="WP_210599376.1">
    <property type="nucleotide sequence ID" value="NZ_JAGKSQ010000015.1"/>
</dbReference>
<dbReference type="InterPro" id="IPR041999">
    <property type="entry name" value="Sortase_D_1"/>
</dbReference>
<proteinExistence type="predicted"/>
<feature type="transmembrane region" description="Helical" evidence="3">
    <location>
        <begin position="12"/>
        <end position="31"/>
    </location>
</feature>
<accession>A0A940WYZ6</accession>
<dbReference type="NCBIfam" id="NF033746">
    <property type="entry name" value="class_D_sortase"/>
    <property type="match status" value="1"/>
</dbReference>
<dbReference type="Pfam" id="PF04203">
    <property type="entry name" value="Sortase"/>
    <property type="match status" value="1"/>
</dbReference>
<feature type="active site" description="Acyl-thioester intermediate" evidence="2">
    <location>
        <position position="186"/>
    </location>
</feature>
<evidence type="ECO:0000256" key="2">
    <source>
        <dbReference type="PIRSR" id="PIRSR605754-1"/>
    </source>
</evidence>
<dbReference type="AlphaFoldDB" id="A0A940WYZ6"/>
<dbReference type="EMBL" id="JAGKSQ010000015">
    <property type="protein sequence ID" value="MBP3953522.1"/>
    <property type="molecule type" value="Genomic_DNA"/>
</dbReference>
<keyword evidence="5" id="KW-1185">Reference proteome</keyword>
<comment type="caution">
    <text evidence="4">The sequence shown here is derived from an EMBL/GenBank/DDBJ whole genome shotgun (WGS) entry which is preliminary data.</text>
</comment>
<dbReference type="SUPFAM" id="SSF63817">
    <property type="entry name" value="Sortase"/>
    <property type="match status" value="1"/>
</dbReference>
<evidence type="ECO:0000313" key="4">
    <source>
        <dbReference type="EMBL" id="MBP3953522.1"/>
    </source>
</evidence>
<dbReference type="NCBIfam" id="TIGR01076">
    <property type="entry name" value="sortase_fam"/>
    <property type="match status" value="1"/>
</dbReference>
<dbReference type="InterPro" id="IPR005754">
    <property type="entry name" value="Sortase"/>
</dbReference>